<evidence type="ECO:0000313" key="5">
    <source>
        <dbReference type="Proteomes" id="UP001321506"/>
    </source>
</evidence>
<dbReference type="Proteomes" id="UP001321506">
    <property type="component" value="Unassembled WGS sequence"/>
</dbReference>
<dbReference type="PANTHER" id="PTHR11895:SF7">
    <property type="entry name" value="GLUTAMYL-TRNA(GLN) AMIDOTRANSFERASE SUBUNIT A, MITOCHONDRIAL"/>
    <property type="match status" value="1"/>
</dbReference>
<protein>
    <submittedName>
        <fullName evidence="4">Amidase</fullName>
    </submittedName>
</protein>
<dbReference type="PANTHER" id="PTHR11895">
    <property type="entry name" value="TRANSAMIDASE"/>
    <property type="match status" value="1"/>
</dbReference>
<accession>A0AAW6T4Q9</accession>
<keyword evidence="5" id="KW-1185">Reference proteome</keyword>
<dbReference type="GO" id="GO:0003824">
    <property type="term" value="F:catalytic activity"/>
    <property type="evidence" value="ECO:0007669"/>
    <property type="project" value="InterPro"/>
</dbReference>
<dbReference type="EMBL" id="JASATX010000003">
    <property type="protein sequence ID" value="MDI2098810.1"/>
    <property type="molecule type" value="Genomic_DNA"/>
</dbReference>
<dbReference type="Pfam" id="PF01425">
    <property type="entry name" value="Amidase"/>
    <property type="match status" value="1"/>
</dbReference>
<proteinExistence type="inferred from homology"/>
<dbReference type="AlphaFoldDB" id="A0AAW6T4Q9"/>
<dbReference type="InterPro" id="IPR023631">
    <property type="entry name" value="Amidase_dom"/>
</dbReference>
<sequence>MVTSADGFTTASDTAERVRSGATSAESVMRAAFERIHRLNPVYNAFVELRETEAMAAARRLDERVAAGESVGRLAGVPVGVKESMWEAGRRATNGSRALADFVPDTTLVTIERLLGADAIVVGRTNVPEFCYRGHCCNDLFGCTRNPWDAGRTPGGSTGGGAAAVAAGMVPVALGSDGGGSLRIPASFCGVIGYKPTFGVVPRAPGWHGWYSLNHVGPITAAVEDAVLVMSAIAGPADEDPASIPLHSFPDVWMSRPRALAGTRVAFSEDLGRIRIDPEVRGRFRAAVALLQREGVMLEAADPGIPKSVDLWFELASADNLASEGPLLASGLVGSDVADLITAGEGISGADYARARNAQHDYSAAWQRFLREYDFFITPTMETVAFPVEARQPEVIDGLPLQGKEEDWCQFVYPFNLSGHPAISIPLPVGSGALPIGLQIVAPRFHDAQLLAFARAVVEAFGGVARPSI</sequence>
<gene>
    <name evidence="4" type="ORF">QF206_07505</name>
</gene>
<evidence type="ECO:0000259" key="3">
    <source>
        <dbReference type="Pfam" id="PF01425"/>
    </source>
</evidence>
<feature type="region of interest" description="Disordered" evidence="2">
    <location>
        <begin position="1"/>
        <end position="21"/>
    </location>
</feature>
<name>A0AAW6T4Q9_9MICO</name>
<evidence type="ECO:0000313" key="4">
    <source>
        <dbReference type="EMBL" id="MDI2098810.1"/>
    </source>
</evidence>
<dbReference type="InterPro" id="IPR036928">
    <property type="entry name" value="AS_sf"/>
</dbReference>
<dbReference type="InterPro" id="IPR000120">
    <property type="entry name" value="Amidase"/>
</dbReference>
<reference evidence="4 5" key="1">
    <citation type="submission" date="2023-04" db="EMBL/GenBank/DDBJ databases">
        <title>Klugiella caeni sp. nov. isolated from the sludge of biochemical tank.</title>
        <authorList>
            <person name="Geng K."/>
        </authorList>
    </citation>
    <scope>NUCLEOTIDE SEQUENCE [LARGE SCALE GENOMIC DNA]</scope>
    <source>
        <strain evidence="4 5">YN-L-19</strain>
    </source>
</reference>
<evidence type="ECO:0000256" key="2">
    <source>
        <dbReference type="SAM" id="MobiDB-lite"/>
    </source>
</evidence>
<organism evidence="4 5">
    <name type="scientific">Ruicaihuangia caeni</name>
    <dbReference type="NCBI Taxonomy" id="3042517"/>
    <lineage>
        <taxon>Bacteria</taxon>
        <taxon>Bacillati</taxon>
        <taxon>Actinomycetota</taxon>
        <taxon>Actinomycetes</taxon>
        <taxon>Micrococcales</taxon>
        <taxon>Microbacteriaceae</taxon>
        <taxon>Ruicaihuangia</taxon>
    </lineage>
</organism>
<dbReference type="SUPFAM" id="SSF75304">
    <property type="entry name" value="Amidase signature (AS) enzymes"/>
    <property type="match status" value="1"/>
</dbReference>
<comment type="caution">
    <text evidence="4">The sequence shown here is derived from an EMBL/GenBank/DDBJ whole genome shotgun (WGS) entry which is preliminary data.</text>
</comment>
<feature type="domain" description="Amidase" evidence="3">
    <location>
        <begin position="28"/>
        <end position="451"/>
    </location>
</feature>
<comment type="similarity">
    <text evidence="1">Belongs to the amidase family.</text>
</comment>
<feature type="compositionally biased region" description="Polar residues" evidence="2">
    <location>
        <begin position="1"/>
        <end position="13"/>
    </location>
</feature>
<dbReference type="Gene3D" id="3.90.1300.10">
    <property type="entry name" value="Amidase signature (AS) domain"/>
    <property type="match status" value="1"/>
</dbReference>
<dbReference type="RefSeq" id="WP_281488605.1">
    <property type="nucleotide sequence ID" value="NZ_JASATX010000003.1"/>
</dbReference>
<evidence type="ECO:0000256" key="1">
    <source>
        <dbReference type="ARBA" id="ARBA00009199"/>
    </source>
</evidence>